<keyword evidence="3" id="KW-1185">Reference proteome</keyword>
<accession>A0A176VK58</accession>
<comment type="caution">
    <text evidence="2">The sequence shown here is derived from an EMBL/GenBank/DDBJ whole genome shotgun (WGS) entry which is preliminary data.</text>
</comment>
<evidence type="ECO:0000313" key="3">
    <source>
        <dbReference type="Proteomes" id="UP000077202"/>
    </source>
</evidence>
<reference evidence="2" key="1">
    <citation type="submission" date="2016-03" db="EMBL/GenBank/DDBJ databases">
        <title>Mechanisms controlling the formation of the plant cell surface in tip-growing cells are functionally conserved among land plants.</title>
        <authorList>
            <person name="Honkanen S."/>
            <person name="Jones V.A."/>
            <person name="Morieri G."/>
            <person name="Champion C."/>
            <person name="Hetherington A.J."/>
            <person name="Kelly S."/>
            <person name="Saint-Marcoux D."/>
            <person name="Proust H."/>
            <person name="Prescott H."/>
            <person name="Dolan L."/>
        </authorList>
    </citation>
    <scope>NUCLEOTIDE SEQUENCE [LARGE SCALE GENOMIC DNA]</scope>
    <source>
        <tissue evidence="2">Whole gametophyte</tissue>
    </source>
</reference>
<name>A0A176VK58_MARPO</name>
<gene>
    <name evidence="2" type="ORF">AXG93_1675s1010</name>
</gene>
<evidence type="ECO:0000256" key="1">
    <source>
        <dbReference type="SAM" id="MobiDB-lite"/>
    </source>
</evidence>
<dbReference type="AlphaFoldDB" id="A0A176VK58"/>
<feature type="region of interest" description="Disordered" evidence="1">
    <location>
        <begin position="1"/>
        <end position="25"/>
    </location>
</feature>
<protein>
    <submittedName>
        <fullName evidence="2">Uncharacterized protein</fullName>
    </submittedName>
</protein>
<sequence>MGILTPAEIEAFPSQEGPREGEEVMAAREKEKLVGRKPRIIEERSTPVKPQRASKKDKGKAVLIEEVLMRQNEVPLEGIRMKVSPERAAEVLTMSSHIEEDLVASEEVVAKAVKDEAAAKSGPQKVLPLL</sequence>
<dbReference type="EMBL" id="LVLJ01003466">
    <property type="protein sequence ID" value="OAE21339.1"/>
    <property type="molecule type" value="Genomic_DNA"/>
</dbReference>
<evidence type="ECO:0000313" key="2">
    <source>
        <dbReference type="EMBL" id="OAE21339.1"/>
    </source>
</evidence>
<organism evidence="2 3">
    <name type="scientific">Marchantia polymorpha subsp. ruderalis</name>
    <dbReference type="NCBI Taxonomy" id="1480154"/>
    <lineage>
        <taxon>Eukaryota</taxon>
        <taxon>Viridiplantae</taxon>
        <taxon>Streptophyta</taxon>
        <taxon>Embryophyta</taxon>
        <taxon>Marchantiophyta</taxon>
        <taxon>Marchantiopsida</taxon>
        <taxon>Marchantiidae</taxon>
        <taxon>Marchantiales</taxon>
        <taxon>Marchantiaceae</taxon>
        <taxon>Marchantia</taxon>
    </lineage>
</organism>
<proteinExistence type="predicted"/>
<dbReference type="Proteomes" id="UP000077202">
    <property type="component" value="Unassembled WGS sequence"/>
</dbReference>